<dbReference type="AlphaFoldDB" id="A0A1W6JZU5"/>
<dbReference type="Gene3D" id="3.90.180.10">
    <property type="entry name" value="Medium-chain alcohol dehydrogenases, catalytic domain"/>
    <property type="match status" value="1"/>
</dbReference>
<organism evidence="1 2">
    <name type="scientific">Acidianus manzaensis</name>
    <dbReference type="NCBI Taxonomy" id="282676"/>
    <lineage>
        <taxon>Archaea</taxon>
        <taxon>Thermoproteota</taxon>
        <taxon>Thermoprotei</taxon>
        <taxon>Sulfolobales</taxon>
        <taxon>Sulfolobaceae</taxon>
        <taxon>Acidianus</taxon>
    </lineage>
</organism>
<sequence>MLSIIFNQGIIAEDIVEKPINKDFISIKPKKVLLSFIENSVYLGLLWIRPRTILGSIGIGKIYDVGIDVDPTLQGKEVLVLPYSEKYGGIGTEIDGLLTKNAVIPEDSIIPLPEHYTDKILLYPFFSIAKQIEEISKGESVLILGAGIIGILTYILLSKSTSDIALYSEVYSNIHGVKEITDTDKKWDIVVIATMHSWARYSAEKLLENNGKIIIPIFAKSWPPTCPNSNTIKVYPKKINGLFSEIEDVISDKFFEENIGYSDDIISSIPTSKRGVIVDIEKALR</sequence>
<dbReference type="KEGG" id="aman:B6F84_06590"/>
<protein>
    <submittedName>
        <fullName evidence="1">Alcohol dehydrogenase</fullName>
    </submittedName>
</protein>
<dbReference type="Proteomes" id="UP000193404">
    <property type="component" value="Chromosome"/>
</dbReference>
<dbReference type="STRING" id="282676.B6F84_06590"/>
<accession>A0A1W6JZU5</accession>
<gene>
    <name evidence="1" type="ORF">B6F84_06590</name>
</gene>
<name>A0A1W6JZU5_9CREN</name>
<dbReference type="GeneID" id="41590572"/>
<dbReference type="EMBL" id="CP020477">
    <property type="protein sequence ID" value="ARM75740.1"/>
    <property type="molecule type" value="Genomic_DNA"/>
</dbReference>
<evidence type="ECO:0000313" key="1">
    <source>
        <dbReference type="EMBL" id="ARM75740.1"/>
    </source>
</evidence>
<dbReference type="SUPFAM" id="SSF50129">
    <property type="entry name" value="GroES-like"/>
    <property type="match status" value="1"/>
</dbReference>
<dbReference type="RefSeq" id="WP_148691517.1">
    <property type="nucleotide sequence ID" value="NZ_CP020477.1"/>
</dbReference>
<dbReference type="OrthoDB" id="42836at2157"/>
<evidence type="ECO:0000313" key="2">
    <source>
        <dbReference type="Proteomes" id="UP000193404"/>
    </source>
</evidence>
<proteinExistence type="predicted"/>
<dbReference type="InterPro" id="IPR011032">
    <property type="entry name" value="GroES-like_sf"/>
</dbReference>
<reference evidence="1 2" key="1">
    <citation type="submission" date="2017-03" db="EMBL/GenBank/DDBJ databases">
        <title>Sulfur activation and transportation mechanism of thermophilic Archaea Acidianus manzaensis YN-25.</title>
        <authorList>
            <person name="Ma Y."/>
            <person name="Yang Y."/>
            <person name="Xia J."/>
        </authorList>
    </citation>
    <scope>NUCLEOTIDE SEQUENCE [LARGE SCALE GENOMIC DNA]</scope>
    <source>
        <strain evidence="1 2">YN-25</strain>
    </source>
</reference>
<keyword evidence="2" id="KW-1185">Reference proteome</keyword>